<name>A0AAW8Q8Z8_VIBPH</name>
<dbReference type="RefSeq" id="WP_140071395.1">
    <property type="nucleotide sequence ID" value="NZ_CP034285.1"/>
</dbReference>
<proteinExistence type="predicted"/>
<dbReference type="AlphaFoldDB" id="A0AAW8Q8Z8"/>
<reference evidence="1" key="1">
    <citation type="submission" date="2023-06" db="EMBL/GenBank/DDBJ databases">
        <title>Genomic Diversity of Vibrio spp. and Metagenomic Analysis of Pathogens in Florida Gulf Coastal Waters Following Hurricane Ian.</title>
        <authorList>
            <person name="Brumfield K.D."/>
        </authorList>
    </citation>
    <scope>NUCLEOTIDE SEQUENCE</scope>
    <source>
        <strain evidence="1">WBS2B-138</strain>
    </source>
</reference>
<accession>A0AAW8Q8Z8</accession>
<evidence type="ECO:0000313" key="1">
    <source>
        <dbReference type="EMBL" id="MDS1824570.1"/>
    </source>
</evidence>
<sequence>MTTKHYVLNVQSELKTISSQLLKETGRFDIDSFGWEIEHTDDNYIDWDIVAGNSFMYRTEETEPGNIVSYFRSIICVTNVEEGVNGLYKVMVKVDLPEEYGLPVKFFECNYEFDKSNPLDTTKGYPDALYEAYIYFAGNTKFSVSEKLSYLAGAMWEFASSYDQFASMDSGEVLGLFSKADVID</sequence>
<protein>
    <submittedName>
        <fullName evidence="1">Uncharacterized protein</fullName>
    </submittedName>
</protein>
<dbReference type="EMBL" id="JAUHGG010000033">
    <property type="protein sequence ID" value="MDS1824570.1"/>
    <property type="molecule type" value="Genomic_DNA"/>
</dbReference>
<evidence type="ECO:0000313" key="2">
    <source>
        <dbReference type="Proteomes" id="UP001253193"/>
    </source>
</evidence>
<organism evidence="1 2">
    <name type="scientific">Vibrio parahaemolyticus</name>
    <dbReference type="NCBI Taxonomy" id="670"/>
    <lineage>
        <taxon>Bacteria</taxon>
        <taxon>Pseudomonadati</taxon>
        <taxon>Pseudomonadota</taxon>
        <taxon>Gammaproteobacteria</taxon>
        <taxon>Vibrionales</taxon>
        <taxon>Vibrionaceae</taxon>
        <taxon>Vibrio</taxon>
    </lineage>
</organism>
<gene>
    <name evidence="1" type="ORF">QX249_28570</name>
</gene>
<dbReference type="Proteomes" id="UP001253193">
    <property type="component" value="Unassembled WGS sequence"/>
</dbReference>
<comment type="caution">
    <text evidence="1">The sequence shown here is derived from an EMBL/GenBank/DDBJ whole genome shotgun (WGS) entry which is preliminary data.</text>
</comment>